<protein>
    <submittedName>
        <fullName evidence="2">Recep_L_domain domain-containing protein</fullName>
    </submittedName>
</protein>
<accession>A0A7E5A1B5</accession>
<reference evidence="1" key="1">
    <citation type="journal article" date="2013" name="Genetics">
        <title>The draft genome and transcriptome of Panagrellus redivivus are shaped by the harsh demands of a free-living lifestyle.</title>
        <authorList>
            <person name="Srinivasan J."/>
            <person name="Dillman A.R."/>
            <person name="Macchietto M.G."/>
            <person name="Heikkinen L."/>
            <person name="Lakso M."/>
            <person name="Fracchia K.M."/>
            <person name="Antoshechkin I."/>
            <person name="Mortazavi A."/>
            <person name="Wong G."/>
            <person name="Sternberg P.W."/>
        </authorList>
    </citation>
    <scope>NUCLEOTIDE SEQUENCE [LARGE SCALE GENOMIC DNA]</scope>
    <source>
        <strain evidence="1">MT8872</strain>
    </source>
</reference>
<organism evidence="1 2">
    <name type="scientific">Panagrellus redivivus</name>
    <name type="common">Microworm</name>
    <dbReference type="NCBI Taxonomy" id="6233"/>
    <lineage>
        <taxon>Eukaryota</taxon>
        <taxon>Metazoa</taxon>
        <taxon>Ecdysozoa</taxon>
        <taxon>Nematoda</taxon>
        <taxon>Chromadorea</taxon>
        <taxon>Rhabditida</taxon>
        <taxon>Tylenchina</taxon>
        <taxon>Panagrolaimomorpha</taxon>
        <taxon>Panagrolaimoidea</taxon>
        <taxon>Panagrolaimidae</taxon>
        <taxon>Panagrellus</taxon>
    </lineage>
</organism>
<evidence type="ECO:0000313" key="2">
    <source>
        <dbReference type="WBParaSite" id="Pan_g7752.t1"/>
    </source>
</evidence>
<dbReference type="AlphaFoldDB" id="A0A7E5A1B5"/>
<name>A0A7E5A1B5_PANRE</name>
<dbReference type="WBParaSite" id="Pan_g7752.t1">
    <property type="protein sequence ID" value="Pan_g7752.t1"/>
    <property type="gene ID" value="Pan_g7752"/>
</dbReference>
<evidence type="ECO:0000313" key="1">
    <source>
        <dbReference type="Proteomes" id="UP000492821"/>
    </source>
</evidence>
<dbReference type="Proteomes" id="UP000492821">
    <property type="component" value="Unassembled WGS sequence"/>
</dbReference>
<sequence>MRLTKYDVLPCFAIFIHGSSDRFEQNPDNAYDLLQTVLSGFTLERTNLVKICFNHCIVDARLMRYFQHFPCTHQLLIKCQSCIIWENVNINMVIGFNVNLIDCHIQKCFFDGIVEFFNKTATTQNIKIDQSVYAITELLDLKTVNVYGFIKATKAVLKEEPNQNPKMTPNQKTQKALEFEPEPLPQPDPKYRLRWRPSRRLCCCGAACRQGREED</sequence>
<reference evidence="2" key="2">
    <citation type="submission" date="2020-10" db="UniProtKB">
        <authorList>
            <consortium name="WormBaseParasite"/>
        </authorList>
    </citation>
    <scope>IDENTIFICATION</scope>
</reference>
<keyword evidence="1" id="KW-1185">Reference proteome</keyword>
<proteinExistence type="predicted"/>